<dbReference type="EMBL" id="CP126214">
    <property type="protein sequence ID" value="WIA16478.1"/>
    <property type="molecule type" value="Genomic_DNA"/>
</dbReference>
<reference evidence="5 6" key="1">
    <citation type="submission" date="2023-05" db="EMBL/GenBank/DDBJ databases">
        <title>A 100% complete, gapless, phased diploid assembly of the Scenedesmus obliquus UTEX 3031 genome.</title>
        <authorList>
            <person name="Biondi T.C."/>
            <person name="Hanschen E.R."/>
            <person name="Kwon T."/>
            <person name="Eng W."/>
            <person name="Kruse C.P.S."/>
            <person name="Koehler S.I."/>
            <person name="Kunde Y."/>
            <person name="Gleasner C.D."/>
            <person name="You Mak K.T."/>
            <person name="Polle J."/>
            <person name="Hovde B.T."/>
            <person name="Starkenburg S.R."/>
        </authorList>
    </citation>
    <scope>NUCLEOTIDE SEQUENCE [LARGE SCALE GENOMIC DNA]</scope>
    <source>
        <strain evidence="5 6">DOE0152z</strain>
    </source>
</reference>
<feature type="compositionally biased region" description="Low complexity" evidence="3">
    <location>
        <begin position="237"/>
        <end position="246"/>
    </location>
</feature>
<evidence type="ECO:0000313" key="5">
    <source>
        <dbReference type="EMBL" id="WIA16478.1"/>
    </source>
</evidence>
<organism evidence="5 6">
    <name type="scientific">Tetradesmus obliquus</name>
    <name type="common">Green alga</name>
    <name type="synonym">Acutodesmus obliquus</name>
    <dbReference type="NCBI Taxonomy" id="3088"/>
    <lineage>
        <taxon>Eukaryota</taxon>
        <taxon>Viridiplantae</taxon>
        <taxon>Chlorophyta</taxon>
        <taxon>core chlorophytes</taxon>
        <taxon>Chlorophyceae</taxon>
        <taxon>CS clade</taxon>
        <taxon>Sphaeropleales</taxon>
        <taxon>Scenedesmaceae</taxon>
        <taxon>Tetradesmus</taxon>
    </lineage>
</organism>
<feature type="domain" description="AB hydrolase-1" evidence="4">
    <location>
        <begin position="402"/>
        <end position="531"/>
    </location>
</feature>
<keyword evidence="2" id="KW-0443">Lipid metabolism</keyword>
<accession>A0ABY8U760</accession>
<name>A0ABY8U760_TETOB</name>
<feature type="compositionally biased region" description="Basic and acidic residues" evidence="3">
    <location>
        <begin position="41"/>
        <end position="52"/>
    </location>
</feature>
<dbReference type="InterPro" id="IPR000073">
    <property type="entry name" value="AB_hydrolase_1"/>
</dbReference>
<dbReference type="PANTHER" id="PTHR11005">
    <property type="entry name" value="LYSOSOMAL ACID LIPASE-RELATED"/>
    <property type="match status" value="1"/>
</dbReference>
<keyword evidence="6" id="KW-1185">Reference proteome</keyword>
<sequence>MDASADGQRTPLWRLDSLADAARSKEWQAAAAAAQAAAEAQQRDGPEPDSSMKKKSSGLFNSFKAFVTDLLPFGLNSTVKGTRSNLQRLMTLQIAALPVELPAGEGYDTLEENPTGFETFDHCETIREESSAPAAAAAAAATAAAAAPGLTEANINLMAAANAALAEAAAHSSSSTTPAVSRRSSLVTFAVPSQRQHSASLDTSAFAAAVPPSLRTSSEDSLTLQALQVLPSRKHSSLMSSRSMRSTGLPRASTLKQMESSRAWEDLQDIQEKQQQQQDAEAGPADPMPKSQSRGNTAAETASNNSSGGRTQLLQQGSEQQRDGGGLSNSFVRALAALSVGSFGSAVTSRIASLLKTQPQGLPFSSSSKKTAHKTLSTDGWTLHLVHCTDTSLEPGQRKRHPILMCPGLASSGPGTFDLLPHVSLTDFLAAAGWDVWVIDIRGNGLADKSSRIDIEQDWNIDDYLVQDVPACIDYVLKHSPCQAGKLHWVGHSMGGMLGSGLCSQAGKWGKRLRSVTLLGSGCFGDGSWHVLLKKLVVPVTSFGFPAHITTQGLALLANTPVALSVFEALFYWPANVEASTRKALLASCFNLPRNLGGYVFEALFYWPANVEASTRKALLATAFNFIPAKLVGQFLDSHGSASGLSNSRGSFLYADPDVLGLCKVPALGVNGDWDLFCPAAGGARNVALFGGPTQHLTFGPGHGHQAHYGHFDVIVGRHAQREVWPHLQAFLEQHDSPASLQQLWDAQLLREGEE</sequence>
<dbReference type="Proteomes" id="UP001244341">
    <property type="component" value="Chromosome 7b"/>
</dbReference>
<dbReference type="Pfam" id="PF00561">
    <property type="entry name" value="Abhydrolase_1"/>
    <property type="match status" value="1"/>
</dbReference>
<dbReference type="SUPFAM" id="SSF53474">
    <property type="entry name" value="alpha/beta-Hydrolases"/>
    <property type="match status" value="1"/>
</dbReference>
<keyword evidence="1" id="KW-0442">Lipid degradation</keyword>
<dbReference type="InterPro" id="IPR029058">
    <property type="entry name" value="AB_hydrolase_fold"/>
</dbReference>
<evidence type="ECO:0000259" key="4">
    <source>
        <dbReference type="Pfam" id="PF00561"/>
    </source>
</evidence>
<gene>
    <name evidence="5" type="ORF">OEZ85_013159</name>
</gene>
<evidence type="ECO:0000256" key="2">
    <source>
        <dbReference type="ARBA" id="ARBA00023098"/>
    </source>
</evidence>
<proteinExistence type="predicted"/>
<evidence type="ECO:0000313" key="6">
    <source>
        <dbReference type="Proteomes" id="UP001244341"/>
    </source>
</evidence>
<evidence type="ECO:0000256" key="1">
    <source>
        <dbReference type="ARBA" id="ARBA00022963"/>
    </source>
</evidence>
<feature type="region of interest" description="Disordered" evidence="3">
    <location>
        <begin position="232"/>
        <end position="325"/>
    </location>
</feature>
<feature type="compositionally biased region" description="Low complexity" evidence="3">
    <location>
        <begin position="29"/>
        <end position="40"/>
    </location>
</feature>
<dbReference type="Gene3D" id="3.40.50.1820">
    <property type="entry name" value="alpha/beta hydrolase"/>
    <property type="match status" value="1"/>
</dbReference>
<feature type="compositionally biased region" description="Polar residues" evidence="3">
    <location>
        <begin position="290"/>
        <end position="319"/>
    </location>
</feature>
<evidence type="ECO:0000256" key="3">
    <source>
        <dbReference type="SAM" id="MobiDB-lite"/>
    </source>
</evidence>
<feature type="region of interest" description="Disordered" evidence="3">
    <location>
        <begin position="29"/>
        <end position="54"/>
    </location>
</feature>
<protein>
    <recommendedName>
        <fullName evidence="4">AB hydrolase-1 domain-containing protein</fullName>
    </recommendedName>
</protein>